<keyword evidence="1" id="KW-1133">Transmembrane helix</keyword>
<reference evidence="2 3" key="1">
    <citation type="submission" date="2024-06" db="EMBL/GenBank/DDBJ databases">
        <title>The Natural Products Discovery Center: Release of the First 8490 Sequenced Strains for Exploring Actinobacteria Biosynthetic Diversity.</title>
        <authorList>
            <person name="Kalkreuter E."/>
            <person name="Kautsar S.A."/>
            <person name="Yang D."/>
            <person name="Bader C.D."/>
            <person name="Teijaro C.N."/>
            <person name="Fluegel L."/>
            <person name="Davis C.M."/>
            <person name="Simpson J.R."/>
            <person name="Lauterbach L."/>
            <person name="Steele A.D."/>
            <person name="Gui C."/>
            <person name="Meng S."/>
            <person name="Li G."/>
            <person name="Viehrig K."/>
            <person name="Ye F."/>
            <person name="Su P."/>
            <person name="Kiefer A.F."/>
            <person name="Nichols A."/>
            <person name="Cepeda A.J."/>
            <person name="Yan W."/>
            <person name="Fan B."/>
            <person name="Jiang Y."/>
            <person name="Adhikari A."/>
            <person name="Zheng C.-J."/>
            <person name="Schuster L."/>
            <person name="Cowan T.M."/>
            <person name="Smanski M.J."/>
            <person name="Chevrette M.G."/>
            <person name="De Carvalho L.P.S."/>
            <person name="Shen B."/>
        </authorList>
    </citation>
    <scope>NUCLEOTIDE SEQUENCE [LARGE SCALE GENOMIC DNA]</scope>
    <source>
        <strain evidence="2 3">NPDC048117</strain>
    </source>
</reference>
<keyword evidence="1" id="KW-0812">Transmembrane</keyword>
<keyword evidence="3" id="KW-1185">Reference proteome</keyword>
<proteinExistence type="predicted"/>
<evidence type="ECO:0000313" key="2">
    <source>
        <dbReference type="EMBL" id="MEU9579449.1"/>
    </source>
</evidence>
<evidence type="ECO:0000313" key="3">
    <source>
        <dbReference type="Proteomes" id="UP001551584"/>
    </source>
</evidence>
<protein>
    <submittedName>
        <fullName evidence="2">DUF998 domain-containing protein</fullName>
    </submittedName>
</protein>
<organism evidence="2 3">
    <name type="scientific">Streptomyces chilikensis</name>
    <dbReference type="NCBI Taxonomy" id="1194079"/>
    <lineage>
        <taxon>Bacteria</taxon>
        <taxon>Bacillati</taxon>
        <taxon>Actinomycetota</taxon>
        <taxon>Actinomycetes</taxon>
        <taxon>Kitasatosporales</taxon>
        <taxon>Streptomycetaceae</taxon>
        <taxon>Streptomyces</taxon>
    </lineage>
</organism>
<feature type="transmembrane region" description="Helical" evidence="1">
    <location>
        <begin position="95"/>
        <end position="114"/>
    </location>
</feature>
<dbReference type="Proteomes" id="UP001551584">
    <property type="component" value="Unassembled WGS sequence"/>
</dbReference>
<sequence length="227" mass="23411">MRDRLGHVAWVVAVAQFFVVHGIVESAWSRPYSWAEHNISDLGNVTCGPQGGPQPRYVCSPEHTLMNGSFVVLGVLFLAGAVLTGTLWRRGPAGAAARAALGAAATGFALAGLAPADVDAHLHVLGAALAMGVGNIGLLLAAAGLADRVARPWRWAAAASGTVAATACGLLLYRQPLGLGMGGMERVAAYPLLLWAFALGLAGLSGRVGGGARFTPVRRPEERERCA</sequence>
<dbReference type="EMBL" id="JBEZNA010000047">
    <property type="protein sequence ID" value="MEU9579449.1"/>
    <property type="molecule type" value="Genomic_DNA"/>
</dbReference>
<dbReference type="InterPro" id="IPR009339">
    <property type="entry name" value="DUF998"/>
</dbReference>
<feature type="transmembrane region" description="Helical" evidence="1">
    <location>
        <begin position="120"/>
        <end position="143"/>
    </location>
</feature>
<feature type="transmembrane region" description="Helical" evidence="1">
    <location>
        <begin position="193"/>
        <end position="215"/>
    </location>
</feature>
<evidence type="ECO:0000256" key="1">
    <source>
        <dbReference type="SAM" id="Phobius"/>
    </source>
</evidence>
<dbReference type="RefSeq" id="WP_359274353.1">
    <property type="nucleotide sequence ID" value="NZ_JBEZNA010000047.1"/>
</dbReference>
<name>A0ABV3ETD7_9ACTN</name>
<comment type="caution">
    <text evidence="2">The sequence shown here is derived from an EMBL/GenBank/DDBJ whole genome shotgun (WGS) entry which is preliminary data.</text>
</comment>
<accession>A0ABV3ETD7</accession>
<gene>
    <name evidence="2" type="ORF">AB0D95_19625</name>
</gene>
<dbReference type="Pfam" id="PF06197">
    <property type="entry name" value="DUF998"/>
    <property type="match status" value="1"/>
</dbReference>
<feature type="transmembrane region" description="Helical" evidence="1">
    <location>
        <begin position="7"/>
        <end position="24"/>
    </location>
</feature>
<feature type="transmembrane region" description="Helical" evidence="1">
    <location>
        <begin position="155"/>
        <end position="173"/>
    </location>
</feature>
<keyword evidence="1" id="KW-0472">Membrane</keyword>
<feature type="transmembrane region" description="Helical" evidence="1">
    <location>
        <begin position="70"/>
        <end position="88"/>
    </location>
</feature>